<evidence type="ECO:0000256" key="1">
    <source>
        <dbReference type="ARBA" id="ARBA00004245"/>
    </source>
</evidence>
<feature type="compositionally biased region" description="Acidic residues" evidence="10">
    <location>
        <begin position="603"/>
        <end position="612"/>
    </location>
</feature>
<dbReference type="GO" id="GO:0035974">
    <property type="term" value="C:meiotic spindle pole body"/>
    <property type="evidence" value="ECO:0007669"/>
    <property type="project" value="TreeGrafter"/>
</dbReference>
<name>A0AAD9HSX5_9PEZI</name>
<dbReference type="PANTHER" id="PTHR12688">
    <property type="entry name" value="DYNEIN LIGHT INTERMEDIATE CHAIN"/>
    <property type="match status" value="1"/>
</dbReference>
<gene>
    <name evidence="11" type="ORF">LX32DRAFT_634950</name>
</gene>
<organism evidence="11 12">
    <name type="scientific">Colletotrichum zoysiae</name>
    <dbReference type="NCBI Taxonomy" id="1216348"/>
    <lineage>
        <taxon>Eukaryota</taxon>
        <taxon>Fungi</taxon>
        <taxon>Dikarya</taxon>
        <taxon>Ascomycota</taxon>
        <taxon>Pezizomycotina</taxon>
        <taxon>Sordariomycetes</taxon>
        <taxon>Hypocreomycetidae</taxon>
        <taxon>Glomerellales</taxon>
        <taxon>Glomerellaceae</taxon>
        <taxon>Colletotrichum</taxon>
        <taxon>Colletotrichum graminicola species complex</taxon>
    </lineage>
</organism>
<keyword evidence="8" id="KW-0505">Motor protein</keyword>
<feature type="region of interest" description="Disordered" evidence="10">
    <location>
        <begin position="585"/>
        <end position="615"/>
    </location>
</feature>
<keyword evidence="2" id="KW-0813">Transport</keyword>
<proteinExistence type="predicted"/>
<keyword evidence="12" id="KW-1185">Reference proteome</keyword>
<keyword evidence="4" id="KW-0493">Microtubule</keyword>
<evidence type="ECO:0000256" key="7">
    <source>
        <dbReference type="ARBA" id="ARBA00023017"/>
    </source>
</evidence>
<evidence type="ECO:0000256" key="3">
    <source>
        <dbReference type="ARBA" id="ARBA00022490"/>
    </source>
</evidence>
<evidence type="ECO:0000256" key="6">
    <source>
        <dbReference type="ARBA" id="ARBA00022840"/>
    </source>
</evidence>
<evidence type="ECO:0000256" key="2">
    <source>
        <dbReference type="ARBA" id="ARBA00022448"/>
    </source>
</evidence>
<accession>A0AAD9HSX5</accession>
<evidence type="ECO:0000313" key="11">
    <source>
        <dbReference type="EMBL" id="KAK2033742.1"/>
    </source>
</evidence>
<dbReference type="GO" id="GO:0005524">
    <property type="term" value="F:ATP binding"/>
    <property type="evidence" value="ECO:0007669"/>
    <property type="project" value="UniProtKB-KW"/>
</dbReference>
<dbReference type="GO" id="GO:0005868">
    <property type="term" value="C:cytoplasmic dynein complex"/>
    <property type="evidence" value="ECO:0007669"/>
    <property type="project" value="InterPro"/>
</dbReference>
<dbReference type="GO" id="GO:0000226">
    <property type="term" value="P:microtubule cytoskeleton organization"/>
    <property type="evidence" value="ECO:0007669"/>
    <property type="project" value="TreeGrafter"/>
</dbReference>
<feature type="compositionally biased region" description="Basic and acidic residues" evidence="10">
    <location>
        <begin position="520"/>
        <end position="544"/>
    </location>
</feature>
<evidence type="ECO:0000256" key="5">
    <source>
        <dbReference type="ARBA" id="ARBA00022741"/>
    </source>
</evidence>
<keyword evidence="3" id="KW-0963">Cytoplasm</keyword>
<feature type="region of interest" description="Disordered" evidence="10">
    <location>
        <begin position="520"/>
        <end position="565"/>
    </location>
</feature>
<dbReference type="GO" id="GO:0005874">
    <property type="term" value="C:microtubule"/>
    <property type="evidence" value="ECO:0007669"/>
    <property type="project" value="UniProtKB-KW"/>
</dbReference>
<keyword evidence="9" id="KW-0206">Cytoskeleton</keyword>
<keyword evidence="7" id="KW-0243">Dynein</keyword>
<dbReference type="Pfam" id="PF05783">
    <property type="entry name" value="DLIC"/>
    <property type="match status" value="1"/>
</dbReference>
<dbReference type="InterPro" id="IPR008467">
    <property type="entry name" value="Dynein1_light_intermed_chain"/>
</dbReference>
<dbReference type="InterPro" id="IPR022780">
    <property type="entry name" value="Dynein_light_int_chain"/>
</dbReference>
<dbReference type="PANTHER" id="PTHR12688:SF0">
    <property type="entry name" value="DYNEIN LIGHT INTERMEDIATE CHAIN"/>
    <property type="match status" value="1"/>
</dbReference>
<evidence type="ECO:0000256" key="9">
    <source>
        <dbReference type="ARBA" id="ARBA00023212"/>
    </source>
</evidence>
<dbReference type="Proteomes" id="UP001232148">
    <property type="component" value="Unassembled WGS sequence"/>
</dbReference>
<comment type="caution">
    <text evidence="11">The sequence shown here is derived from an EMBL/GenBank/DDBJ whole genome shotgun (WGS) entry which is preliminary data.</text>
</comment>
<dbReference type="AlphaFoldDB" id="A0AAD9HSX5"/>
<dbReference type="GO" id="GO:0045504">
    <property type="term" value="F:dynein heavy chain binding"/>
    <property type="evidence" value="ECO:0007669"/>
    <property type="project" value="TreeGrafter"/>
</dbReference>
<reference evidence="11" key="1">
    <citation type="submission" date="2021-06" db="EMBL/GenBank/DDBJ databases">
        <title>Comparative genomics, transcriptomics and evolutionary studies reveal genomic signatures of adaptation to plant cell wall in hemibiotrophic fungi.</title>
        <authorList>
            <consortium name="DOE Joint Genome Institute"/>
            <person name="Baroncelli R."/>
            <person name="Diaz J.F."/>
            <person name="Benocci T."/>
            <person name="Peng M."/>
            <person name="Battaglia E."/>
            <person name="Haridas S."/>
            <person name="Andreopoulos W."/>
            <person name="Labutti K."/>
            <person name="Pangilinan J."/>
            <person name="Floch G.L."/>
            <person name="Makela M.R."/>
            <person name="Henrissat B."/>
            <person name="Grigoriev I.V."/>
            <person name="Crouch J.A."/>
            <person name="De Vries R.P."/>
            <person name="Sukno S.A."/>
            <person name="Thon M.R."/>
        </authorList>
    </citation>
    <scope>NUCLEOTIDE SEQUENCE</scope>
    <source>
        <strain evidence="11">MAFF235873</strain>
    </source>
</reference>
<dbReference type="EMBL" id="MU842819">
    <property type="protein sequence ID" value="KAK2033742.1"/>
    <property type="molecule type" value="Genomic_DNA"/>
</dbReference>
<keyword evidence="6" id="KW-0067">ATP-binding</keyword>
<protein>
    <submittedName>
        <fullName evidence="11">Dynein light intermediate chain</fullName>
    </submittedName>
</protein>
<dbReference type="GO" id="GO:0007018">
    <property type="term" value="P:microtubule-based movement"/>
    <property type="evidence" value="ECO:0007669"/>
    <property type="project" value="InterPro"/>
</dbReference>
<evidence type="ECO:0000256" key="4">
    <source>
        <dbReference type="ARBA" id="ARBA00022701"/>
    </source>
</evidence>
<evidence type="ECO:0000256" key="10">
    <source>
        <dbReference type="SAM" id="MobiDB-lite"/>
    </source>
</evidence>
<keyword evidence="5" id="KW-0547">Nucleotide-binding</keyword>
<comment type="subcellular location">
    <subcellularLocation>
        <location evidence="1">Cytoplasm</location>
        <location evidence="1">Cytoskeleton</location>
    </subcellularLocation>
</comment>
<evidence type="ECO:0000256" key="8">
    <source>
        <dbReference type="ARBA" id="ARBA00023175"/>
    </source>
</evidence>
<sequence>MLVAGRYCHSVWAKPQLLETLSSPALLRSSLCIFTPFCLRNHRDPPHPSPTLHRDPTRLSCLRLKLSTVNPPTAPTTQIPFGTHHPPVPYASSLKSSIMTGSANRVSTYTSASAGSDGRNEEKKDLWSSMLDNVASGKRLPEKNMIVLGGSPDSQREFVESLSHSNEKRTMDRHGSKTPPIANSFALGYTYYDVLDADQEDVLARISLYMLSTPAESFPKLIQPLITPESIPNTLMVILLDWSTPHLWMRQLREWILFMRSILENSSHECQATMEEVMVSWRDRGRGGGSTNLDGTGTAASEGDVSLPLGPGEWEEGIGLPLCVVCQNAEKMEAFEKTQGWKEGDFDQVLQYLRTVLLRHGASLIYTTPNVPSSIGSLVHSSLGITSLLKRQPLKHNVIDRDKILVPPNWDSWGKIRVLRDGFDVEATSQGWSHDLQSTFPSPAMTTEGLNILAKAKADGDYNGEVWSSAVAPYEDWIRDLSNAGSAISFAGRDGDPSQLEMSSTDTQEFLGSSLQILETHRSRNTDDKKSDASKSRAGQRADESDSSASRQGTDGKISQHIGPVQFNMGGIQVDADDMVQRLKDRQAYSAAAQDPTTPPGDTAEENPDEMDNDKLQAFFSGLMNRKQPANGSPRGGS</sequence>
<evidence type="ECO:0000313" key="12">
    <source>
        <dbReference type="Proteomes" id="UP001232148"/>
    </source>
</evidence>